<dbReference type="Proteomes" id="UP000019487">
    <property type="component" value="Unassembled WGS sequence"/>
</dbReference>
<proteinExistence type="predicted"/>
<evidence type="ECO:0000313" key="2">
    <source>
        <dbReference type="Proteomes" id="UP000019487"/>
    </source>
</evidence>
<dbReference type="AlphaFoldDB" id="W9C4Q6"/>
<dbReference type="EMBL" id="AYSA01000882">
    <property type="protein sequence ID" value="ESZ89555.1"/>
    <property type="molecule type" value="Genomic_DNA"/>
</dbReference>
<comment type="caution">
    <text evidence="1">The sequence shown here is derived from an EMBL/GenBank/DDBJ whole genome shotgun (WGS) entry which is preliminary data.</text>
</comment>
<keyword evidence="2" id="KW-1185">Reference proteome</keyword>
<evidence type="ECO:0000313" key="1">
    <source>
        <dbReference type="EMBL" id="ESZ89555.1"/>
    </source>
</evidence>
<organism evidence="1 2">
    <name type="scientific">Sclerotinia borealis (strain F-4128)</name>
    <dbReference type="NCBI Taxonomy" id="1432307"/>
    <lineage>
        <taxon>Eukaryota</taxon>
        <taxon>Fungi</taxon>
        <taxon>Dikarya</taxon>
        <taxon>Ascomycota</taxon>
        <taxon>Pezizomycotina</taxon>
        <taxon>Leotiomycetes</taxon>
        <taxon>Helotiales</taxon>
        <taxon>Sclerotiniaceae</taxon>
        <taxon>Sclerotinia</taxon>
    </lineage>
</organism>
<gene>
    <name evidence="1" type="ORF">SBOR_10062</name>
</gene>
<accession>W9C4Q6</accession>
<sequence length="67" mass="7039">MLMGQAHISSTVNSAKSSSSIWSSAYVFTATAAVDLEGDLASVKAIACHNSTMVFDEIRAKNTSDGR</sequence>
<dbReference type="HOGENOM" id="CLU_2813882_0_0_1"/>
<protein>
    <submittedName>
        <fullName evidence="1">Uncharacterized protein</fullName>
    </submittedName>
</protein>
<reference evidence="1 2" key="1">
    <citation type="journal article" date="2014" name="Genome Announc.">
        <title>Draft genome sequence of Sclerotinia borealis, a psychrophilic plant pathogenic fungus.</title>
        <authorList>
            <person name="Mardanov A.V."/>
            <person name="Beletsky A.V."/>
            <person name="Kadnikov V.V."/>
            <person name="Ignatov A.N."/>
            <person name="Ravin N.V."/>
        </authorList>
    </citation>
    <scope>NUCLEOTIDE SEQUENCE [LARGE SCALE GENOMIC DNA]</scope>
    <source>
        <strain evidence="2">F-4157</strain>
    </source>
</reference>
<name>W9C4Q6_SCLBF</name>